<reference evidence="1" key="2">
    <citation type="journal article" date="2022" name="Microbiol. Resour. Announc.">
        <title>Metagenome Sequencing to Explore Phylogenomics of Terrestrial Cyanobacteria.</title>
        <authorList>
            <person name="Ward R.D."/>
            <person name="Stajich J.E."/>
            <person name="Johansen J.R."/>
            <person name="Huntemann M."/>
            <person name="Clum A."/>
            <person name="Foster B."/>
            <person name="Foster B."/>
            <person name="Roux S."/>
            <person name="Palaniappan K."/>
            <person name="Varghese N."/>
            <person name="Mukherjee S."/>
            <person name="Reddy T.B.K."/>
            <person name="Daum C."/>
            <person name="Copeland A."/>
            <person name="Chen I.A."/>
            <person name="Ivanova N.N."/>
            <person name="Kyrpides N.C."/>
            <person name="Shapiro N."/>
            <person name="Eloe-Fadrosh E.A."/>
            <person name="Pietrasiak N."/>
        </authorList>
    </citation>
    <scope>NUCLEOTIDE SEQUENCE</scope>
    <source>
        <strain evidence="1">UHER 2000/2452</strain>
    </source>
</reference>
<dbReference type="EMBL" id="JAHHHD010000015">
    <property type="protein sequence ID" value="MBW4659900.1"/>
    <property type="molecule type" value="Genomic_DNA"/>
</dbReference>
<comment type="caution">
    <text evidence="1">The sequence shown here is derived from an EMBL/GenBank/DDBJ whole genome shotgun (WGS) entry which is preliminary data.</text>
</comment>
<dbReference type="AlphaFoldDB" id="A0A951UMY8"/>
<evidence type="ECO:0000313" key="2">
    <source>
        <dbReference type="Proteomes" id="UP000757435"/>
    </source>
</evidence>
<proteinExistence type="predicted"/>
<gene>
    <name evidence="1" type="ORF">KME15_14585</name>
</gene>
<evidence type="ECO:0000313" key="1">
    <source>
        <dbReference type="EMBL" id="MBW4659900.1"/>
    </source>
</evidence>
<organism evidence="1 2">
    <name type="scientific">Drouetiella hepatica Uher 2000/2452</name>
    <dbReference type="NCBI Taxonomy" id="904376"/>
    <lineage>
        <taxon>Bacteria</taxon>
        <taxon>Bacillati</taxon>
        <taxon>Cyanobacteriota</taxon>
        <taxon>Cyanophyceae</taxon>
        <taxon>Oculatellales</taxon>
        <taxon>Oculatellaceae</taxon>
        <taxon>Drouetiella</taxon>
    </lineage>
</organism>
<sequence>MIHDLQFQRICQAQKVGSIALMSFVIFSAAFQTIAQPIAIASTSTDRAITAQLNDSQFLTNGLPQQVVRRVRRDLAQRFNLAQRDLKVVNSGRETWSDSCLGLAAPNERCAMATVEGWRIEITNGQQNWIYRTDLRAQVIKLEAGNRSELPPQVVERLFETIARQANVPASTLKVIESQPRTWDGCMGIFEPRRACTQIAISGYRVIVMGDRQSWVYHVNQDGSQIVQNATASGSGISITPSFTASEAQPPLPIQDTIFQMTVSGGLRGDTTETVLTSEGILYRRSTGMRASVISEPTLIKRLSSLELQQFQHLLQQQRFPNLDGMKYLTSAALADYPTTVVQTTKSTVAYIDLEQNQLPQSLQTIIQAWNQLQ</sequence>
<dbReference type="Proteomes" id="UP000757435">
    <property type="component" value="Unassembled WGS sequence"/>
</dbReference>
<name>A0A951UMY8_9CYAN</name>
<protein>
    <submittedName>
        <fullName evidence="1">Uncharacterized protein</fullName>
    </submittedName>
</protein>
<accession>A0A951UMY8</accession>
<reference evidence="1" key="1">
    <citation type="submission" date="2021-05" db="EMBL/GenBank/DDBJ databases">
        <authorList>
            <person name="Pietrasiak N."/>
            <person name="Ward R."/>
            <person name="Stajich J.E."/>
            <person name="Kurbessoian T."/>
        </authorList>
    </citation>
    <scope>NUCLEOTIDE SEQUENCE</scope>
    <source>
        <strain evidence="1">UHER 2000/2452</strain>
    </source>
</reference>